<dbReference type="SUPFAM" id="SSF53822">
    <property type="entry name" value="Periplasmic binding protein-like I"/>
    <property type="match status" value="1"/>
</dbReference>
<dbReference type="Proteomes" id="UP000008495">
    <property type="component" value="Unassembled WGS sequence"/>
</dbReference>
<dbReference type="InterPro" id="IPR000843">
    <property type="entry name" value="HTH_LacI"/>
</dbReference>
<dbReference type="SMART" id="SM00354">
    <property type="entry name" value="HTH_LACI"/>
    <property type="match status" value="1"/>
</dbReference>
<dbReference type="PROSITE" id="PS50932">
    <property type="entry name" value="HTH_LACI_2"/>
    <property type="match status" value="1"/>
</dbReference>
<organism evidence="5 6">
    <name type="scientific">Austwickia chelonae NBRC 105200</name>
    <dbReference type="NCBI Taxonomy" id="1184607"/>
    <lineage>
        <taxon>Bacteria</taxon>
        <taxon>Bacillati</taxon>
        <taxon>Actinomycetota</taxon>
        <taxon>Actinomycetes</taxon>
        <taxon>Micrococcales</taxon>
        <taxon>Dermatophilaceae</taxon>
        <taxon>Austwickia</taxon>
    </lineage>
</organism>
<keyword evidence="6" id="KW-1185">Reference proteome</keyword>
<sequence length="332" mass="34849">MVAARAGTSVSTVSLVVNGKAAGRVSAEKVRQVWDAVDELGYVVDHAASSLASGRSDLIVLIAPDLWNPFFGQVISGIRSVLVGRYRLLLAVPERRGLPSADDLRRVAAIRPAGLLTYAPERGLVETLGQFPYPVVLMDAPGVPVGAEVGGEPVDVVNFDVGPGVDQLVDHLWAGGHRTVAYLDSFTGSATFTVRQELFRRSCLRRGVQVLDEVFHVDLEMESSVAAVRQALPRWVAAGASAVVVANDTIAYGVLAAAAEVGVRVPEDLAVTGFDDLPTSMICAPALTSVSLPGQGLGEAAARLLLDRVEGRESGEVPVLPARLVVRASSGS</sequence>
<dbReference type="SUPFAM" id="SSF47413">
    <property type="entry name" value="lambda repressor-like DNA-binding domains"/>
    <property type="match status" value="1"/>
</dbReference>
<proteinExistence type="predicted"/>
<keyword evidence="1" id="KW-0805">Transcription regulation</keyword>
<evidence type="ECO:0000259" key="4">
    <source>
        <dbReference type="PROSITE" id="PS50932"/>
    </source>
</evidence>
<dbReference type="Pfam" id="PF13377">
    <property type="entry name" value="Peripla_BP_3"/>
    <property type="match status" value="1"/>
</dbReference>
<evidence type="ECO:0000313" key="5">
    <source>
        <dbReference type="EMBL" id="GAB79220.1"/>
    </source>
</evidence>
<gene>
    <name evidence="5" type="ORF">AUCHE_21_00460</name>
</gene>
<dbReference type="eggNOG" id="COG1609">
    <property type="taxonomic scope" value="Bacteria"/>
</dbReference>
<dbReference type="Pfam" id="PF00356">
    <property type="entry name" value="LacI"/>
    <property type="match status" value="1"/>
</dbReference>
<dbReference type="AlphaFoldDB" id="K6VV55"/>
<accession>K6VV55</accession>
<name>K6VV55_9MICO</name>
<dbReference type="GO" id="GO:0000976">
    <property type="term" value="F:transcription cis-regulatory region binding"/>
    <property type="evidence" value="ECO:0007669"/>
    <property type="project" value="TreeGrafter"/>
</dbReference>
<evidence type="ECO:0000256" key="2">
    <source>
        <dbReference type="ARBA" id="ARBA00023125"/>
    </source>
</evidence>
<dbReference type="InterPro" id="IPR046335">
    <property type="entry name" value="LacI/GalR-like_sensor"/>
</dbReference>
<dbReference type="CDD" id="cd01392">
    <property type="entry name" value="HTH_LacI"/>
    <property type="match status" value="1"/>
</dbReference>
<keyword evidence="2" id="KW-0238">DNA-binding</keyword>
<comment type="caution">
    <text evidence="5">The sequence shown here is derived from an EMBL/GenBank/DDBJ whole genome shotgun (WGS) entry which is preliminary data.</text>
</comment>
<evidence type="ECO:0000256" key="1">
    <source>
        <dbReference type="ARBA" id="ARBA00023015"/>
    </source>
</evidence>
<dbReference type="EMBL" id="BAGZ01000021">
    <property type="protein sequence ID" value="GAB79220.1"/>
    <property type="molecule type" value="Genomic_DNA"/>
</dbReference>
<dbReference type="Gene3D" id="1.10.260.40">
    <property type="entry name" value="lambda repressor-like DNA-binding domains"/>
    <property type="match status" value="1"/>
</dbReference>
<evidence type="ECO:0000313" key="6">
    <source>
        <dbReference type="Proteomes" id="UP000008495"/>
    </source>
</evidence>
<keyword evidence="3" id="KW-0804">Transcription</keyword>
<protein>
    <submittedName>
        <fullName evidence="5">Putative LacI family transcriptional regulator</fullName>
    </submittedName>
</protein>
<dbReference type="Gene3D" id="3.40.50.2300">
    <property type="match status" value="2"/>
</dbReference>
<feature type="domain" description="HTH lacI-type" evidence="4">
    <location>
        <begin position="1"/>
        <end position="53"/>
    </location>
</feature>
<evidence type="ECO:0000256" key="3">
    <source>
        <dbReference type="ARBA" id="ARBA00023163"/>
    </source>
</evidence>
<dbReference type="PANTHER" id="PTHR30146:SF109">
    <property type="entry name" value="HTH-TYPE TRANSCRIPTIONAL REGULATOR GALS"/>
    <property type="match status" value="1"/>
</dbReference>
<dbReference type="InterPro" id="IPR010982">
    <property type="entry name" value="Lambda_DNA-bd_dom_sf"/>
</dbReference>
<dbReference type="GO" id="GO:0003700">
    <property type="term" value="F:DNA-binding transcription factor activity"/>
    <property type="evidence" value="ECO:0007669"/>
    <property type="project" value="TreeGrafter"/>
</dbReference>
<dbReference type="PANTHER" id="PTHR30146">
    <property type="entry name" value="LACI-RELATED TRANSCRIPTIONAL REPRESSOR"/>
    <property type="match status" value="1"/>
</dbReference>
<dbReference type="InterPro" id="IPR028082">
    <property type="entry name" value="Peripla_BP_I"/>
</dbReference>
<dbReference type="STRING" id="100225.SAMN05421595_2528"/>
<reference evidence="5 6" key="1">
    <citation type="submission" date="2012-08" db="EMBL/GenBank/DDBJ databases">
        <title>Whole genome shotgun sequence of Austwickia chelonae NBRC 105200.</title>
        <authorList>
            <person name="Yoshida I."/>
            <person name="Hosoyama A."/>
            <person name="Tsuchikane K."/>
            <person name="Katsumata H."/>
            <person name="Ando Y."/>
            <person name="Ohji S."/>
            <person name="Hamada M."/>
            <person name="Tamura T."/>
            <person name="Yamazoe A."/>
            <person name="Yamazaki S."/>
            <person name="Fujita N."/>
        </authorList>
    </citation>
    <scope>NUCLEOTIDE SEQUENCE [LARGE SCALE GENOMIC DNA]</scope>
    <source>
        <strain evidence="5 6">NBRC 105200</strain>
    </source>
</reference>
<dbReference type="CDD" id="cd06267">
    <property type="entry name" value="PBP1_LacI_sugar_binding-like"/>
    <property type="match status" value="1"/>
</dbReference>